<keyword evidence="2" id="KW-1185">Reference proteome</keyword>
<sequence>MTFNFGVSFYIWLWPGEVSSDRFISKLRS</sequence>
<accession>A0A0K9NXY8</accession>
<dbReference type="AlphaFoldDB" id="A0A0K9NXY8"/>
<protein>
    <submittedName>
        <fullName evidence="1">Uncharacterized protein</fullName>
    </submittedName>
</protein>
<dbReference type="EMBL" id="LFYR01001452">
    <property type="protein sequence ID" value="KMZ61641.1"/>
    <property type="molecule type" value="Genomic_DNA"/>
</dbReference>
<gene>
    <name evidence="1" type="ORF">ZOSMA_50G00610</name>
</gene>
<evidence type="ECO:0000313" key="2">
    <source>
        <dbReference type="Proteomes" id="UP000036987"/>
    </source>
</evidence>
<proteinExistence type="predicted"/>
<reference evidence="2" key="1">
    <citation type="journal article" date="2016" name="Nature">
        <title>The genome of the seagrass Zostera marina reveals angiosperm adaptation to the sea.</title>
        <authorList>
            <person name="Olsen J.L."/>
            <person name="Rouze P."/>
            <person name="Verhelst B."/>
            <person name="Lin Y.-C."/>
            <person name="Bayer T."/>
            <person name="Collen J."/>
            <person name="Dattolo E."/>
            <person name="De Paoli E."/>
            <person name="Dittami S."/>
            <person name="Maumus F."/>
            <person name="Michel G."/>
            <person name="Kersting A."/>
            <person name="Lauritano C."/>
            <person name="Lohaus R."/>
            <person name="Toepel M."/>
            <person name="Tonon T."/>
            <person name="Vanneste K."/>
            <person name="Amirebrahimi M."/>
            <person name="Brakel J."/>
            <person name="Bostroem C."/>
            <person name="Chovatia M."/>
            <person name="Grimwood J."/>
            <person name="Jenkins J.W."/>
            <person name="Jueterbock A."/>
            <person name="Mraz A."/>
            <person name="Stam W.T."/>
            <person name="Tice H."/>
            <person name="Bornberg-Bauer E."/>
            <person name="Green P.J."/>
            <person name="Pearson G.A."/>
            <person name="Procaccini G."/>
            <person name="Duarte C.M."/>
            <person name="Schmutz J."/>
            <person name="Reusch T.B.H."/>
            <person name="Van de Peer Y."/>
        </authorList>
    </citation>
    <scope>NUCLEOTIDE SEQUENCE [LARGE SCALE GENOMIC DNA]</scope>
    <source>
        <strain evidence="2">cv. Finnish</strain>
    </source>
</reference>
<evidence type="ECO:0000313" key="1">
    <source>
        <dbReference type="EMBL" id="KMZ61641.1"/>
    </source>
</evidence>
<comment type="caution">
    <text evidence="1">The sequence shown here is derived from an EMBL/GenBank/DDBJ whole genome shotgun (WGS) entry which is preliminary data.</text>
</comment>
<organism evidence="1 2">
    <name type="scientific">Zostera marina</name>
    <name type="common">Eelgrass</name>
    <dbReference type="NCBI Taxonomy" id="29655"/>
    <lineage>
        <taxon>Eukaryota</taxon>
        <taxon>Viridiplantae</taxon>
        <taxon>Streptophyta</taxon>
        <taxon>Embryophyta</taxon>
        <taxon>Tracheophyta</taxon>
        <taxon>Spermatophyta</taxon>
        <taxon>Magnoliopsida</taxon>
        <taxon>Liliopsida</taxon>
        <taxon>Zosteraceae</taxon>
        <taxon>Zostera</taxon>
    </lineage>
</organism>
<dbReference type="Proteomes" id="UP000036987">
    <property type="component" value="Unassembled WGS sequence"/>
</dbReference>
<name>A0A0K9NXY8_ZOSMR</name>